<protein>
    <recommendedName>
        <fullName evidence="6">Ferredoxin--NADP reductase</fullName>
        <shortName evidence="6">FNR</shortName>
        <shortName evidence="6">Fd-NADP(+) reductase</shortName>
        <ecNumber evidence="6">1.18.1.2</ecNumber>
    </recommendedName>
</protein>
<evidence type="ECO:0000256" key="2">
    <source>
        <dbReference type="ARBA" id="ARBA00022630"/>
    </source>
</evidence>
<dbReference type="InterPro" id="IPR022890">
    <property type="entry name" value="Fd--NADP_Rdtase_type_2"/>
</dbReference>
<evidence type="ECO:0000259" key="7">
    <source>
        <dbReference type="Pfam" id="PF07992"/>
    </source>
</evidence>
<dbReference type="PRINTS" id="PR00368">
    <property type="entry name" value="FADPNR"/>
</dbReference>
<dbReference type="AlphaFoldDB" id="A0A1S7FTH9"/>
<accession>A0A1S7FTH9</accession>
<evidence type="ECO:0000256" key="3">
    <source>
        <dbReference type="ARBA" id="ARBA00022827"/>
    </source>
</evidence>
<dbReference type="InterPro" id="IPR036188">
    <property type="entry name" value="FAD/NAD-bd_sf"/>
</dbReference>
<feature type="binding site" evidence="6">
    <location>
        <position position="87"/>
    </location>
    <ligand>
        <name>FAD</name>
        <dbReference type="ChEBI" id="CHEBI:57692"/>
    </ligand>
</feature>
<dbReference type="SUPFAM" id="SSF51905">
    <property type="entry name" value="FAD/NAD(P)-binding domain"/>
    <property type="match status" value="1"/>
</dbReference>
<evidence type="ECO:0000256" key="5">
    <source>
        <dbReference type="ARBA" id="ARBA00023002"/>
    </source>
</evidence>
<feature type="binding site" evidence="6">
    <location>
        <position position="42"/>
    </location>
    <ligand>
        <name>FAD</name>
        <dbReference type="ChEBI" id="CHEBI:57692"/>
    </ligand>
</feature>
<feature type="domain" description="FAD/NAD(P)-binding" evidence="7">
    <location>
        <begin position="5"/>
        <end position="289"/>
    </location>
</feature>
<keyword evidence="3 6" id="KW-0274">FAD</keyword>
<evidence type="ECO:0000256" key="6">
    <source>
        <dbReference type="HAMAP-Rule" id="MF_01685"/>
    </source>
</evidence>
<evidence type="ECO:0000256" key="1">
    <source>
        <dbReference type="ARBA" id="ARBA00011738"/>
    </source>
</evidence>
<dbReference type="Pfam" id="PF07992">
    <property type="entry name" value="Pyr_redox_2"/>
    <property type="match status" value="1"/>
</dbReference>
<feature type="binding site" evidence="6">
    <location>
        <position position="324"/>
    </location>
    <ligand>
        <name>FAD</name>
        <dbReference type="ChEBI" id="CHEBI:57692"/>
    </ligand>
</feature>
<comment type="caution">
    <text evidence="6">Lacks conserved residue(s) required for the propagation of feature annotation.</text>
</comment>
<dbReference type="EMBL" id="CP011102">
    <property type="protein sequence ID" value="AQY50751.1"/>
    <property type="molecule type" value="Genomic_DNA"/>
</dbReference>
<dbReference type="InterPro" id="IPR023753">
    <property type="entry name" value="FAD/NAD-binding_dom"/>
</dbReference>
<feature type="binding site" evidence="6">
    <location>
        <position position="34"/>
    </location>
    <ligand>
        <name>FAD</name>
        <dbReference type="ChEBI" id="CHEBI:57692"/>
    </ligand>
</feature>
<evidence type="ECO:0000313" key="9">
    <source>
        <dbReference type="Proteomes" id="UP000223060"/>
    </source>
</evidence>
<proteinExistence type="inferred from homology"/>
<dbReference type="PRINTS" id="PR00469">
    <property type="entry name" value="PNDRDTASEII"/>
</dbReference>
<sequence>MSNLYDVTIIGGGPVGLFTAFYSGLRSLKTKIIDAEPAVGGKISYFYPEKIIRDIGGIPAIAGHELVKNLHEQAKTFQPTIQCGERITELFKLPDGTFQIISETGKEHYSKTVIIAAGSGTYEANPLEASGSETFADQIFYDIKNIARFQDKTVIVSGGGNSAIDWAQTLEPFVKEVHLIYRGENFKGHEERVKELHDSSVYVHVNHEITALQGNLDELTTCVIHCNKDGNTSRLSADAILVNHGVKVNLGSMLDWGFETSDYGITVNQEMETTIPGIFACGDIANYPRKMRIIAAGLHEGPIALNSAKNYLDPSADEVAMVSTHHESFDKI</sequence>
<dbReference type="Gene3D" id="3.50.50.60">
    <property type="entry name" value="FAD/NAD(P)-binding domain"/>
    <property type="match status" value="2"/>
</dbReference>
<dbReference type="HAMAP" id="MF_01685">
    <property type="entry name" value="FENR2"/>
    <property type="match status" value="1"/>
</dbReference>
<name>A0A1S7FTH9_9LIST</name>
<evidence type="ECO:0000256" key="4">
    <source>
        <dbReference type="ARBA" id="ARBA00022857"/>
    </source>
</evidence>
<comment type="cofactor">
    <cofactor evidence="6">
        <name>FAD</name>
        <dbReference type="ChEBI" id="CHEBI:57692"/>
    </cofactor>
    <text evidence="6">Binds 1 FAD per subunit.</text>
</comment>
<dbReference type="Proteomes" id="UP000223060">
    <property type="component" value="Chromosome"/>
</dbReference>
<dbReference type="RefSeq" id="WP_036061333.1">
    <property type="nucleotide sequence ID" value="NZ_CP011102.1"/>
</dbReference>
<organism evidence="8 9">
    <name type="scientific">Listeria weihenstephanensis</name>
    <dbReference type="NCBI Taxonomy" id="1006155"/>
    <lineage>
        <taxon>Bacteria</taxon>
        <taxon>Bacillati</taxon>
        <taxon>Bacillota</taxon>
        <taxon>Bacilli</taxon>
        <taxon>Bacillales</taxon>
        <taxon>Listeriaceae</taxon>
        <taxon>Listeria</taxon>
    </lineage>
</organism>
<dbReference type="KEGG" id="lwi:UE46_06685"/>
<comment type="similarity">
    <text evidence="6">Belongs to the ferredoxin--NADP reductase type 2 family.</text>
</comment>
<keyword evidence="2 6" id="KW-0285">Flavoprotein</keyword>
<dbReference type="EC" id="1.18.1.2" evidence="6"/>
<keyword evidence="9" id="KW-1185">Reference proteome</keyword>
<feature type="binding site" evidence="6">
    <location>
        <position position="47"/>
    </location>
    <ligand>
        <name>FAD</name>
        <dbReference type="ChEBI" id="CHEBI:57692"/>
    </ligand>
</feature>
<comment type="subunit">
    <text evidence="1 6">Homodimer.</text>
</comment>
<evidence type="ECO:0000313" key="8">
    <source>
        <dbReference type="EMBL" id="AQY50751.1"/>
    </source>
</evidence>
<dbReference type="GO" id="GO:0050661">
    <property type="term" value="F:NADP binding"/>
    <property type="evidence" value="ECO:0007669"/>
    <property type="project" value="UniProtKB-UniRule"/>
</dbReference>
<dbReference type="InterPro" id="IPR050097">
    <property type="entry name" value="Ferredoxin-NADP_redctase_2"/>
</dbReference>
<dbReference type="GO" id="GO:0050660">
    <property type="term" value="F:flavin adenine dinucleotide binding"/>
    <property type="evidence" value="ECO:0007669"/>
    <property type="project" value="UniProtKB-UniRule"/>
</dbReference>
<comment type="catalytic activity">
    <reaction evidence="6">
        <text>2 reduced [2Fe-2S]-[ferredoxin] + NADP(+) + H(+) = 2 oxidized [2Fe-2S]-[ferredoxin] + NADPH</text>
        <dbReference type="Rhea" id="RHEA:20125"/>
        <dbReference type="Rhea" id="RHEA-COMP:10000"/>
        <dbReference type="Rhea" id="RHEA-COMP:10001"/>
        <dbReference type="ChEBI" id="CHEBI:15378"/>
        <dbReference type="ChEBI" id="CHEBI:33737"/>
        <dbReference type="ChEBI" id="CHEBI:33738"/>
        <dbReference type="ChEBI" id="CHEBI:57783"/>
        <dbReference type="ChEBI" id="CHEBI:58349"/>
        <dbReference type="EC" id="1.18.1.2"/>
    </reaction>
</comment>
<feature type="binding site" evidence="6">
    <location>
        <position position="283"/>
    </location>
    <ligand>
        <name>FAD</name>
        <dbReference type="ChEBI" id="CHEBI:57692"/>
    </ligand>
</feature>
<keyword evidence="4 6" id="KW-0521">NADP</keyword>
<dbReference type="GO" id="GO:0004324">
    <property type="term" value="F:ferredoxin-NADP+ reductase activity"/>
    <property type="evidence" value="ECO:0007669"/>
    <property type="project" value="UniProtKB-UniRule"/>
</dbReference>
<dbReference type="PANTHER" id="PTHR48105">
    <property type="entry name" value="THIOREDOXIN REDUCTASE 1-RELATED-RELATED"/>
    <property type="match status" value="1"/>
</dbReference>
<reference evidence="9" key="1">
    <citation type="submission" date="2015-03" db="EMBL/GenBank/DDBJ databases">
        <authorList>
            <person name="Ferrari E."/>
            <person name="Walter M.C."/>
            <person name="Huptas C."/>
            <person name="Scherer S."/>
            <person name="Mueller-Herbst S."/>
        </authorList>
    </citation>
    <scope>NUCLEOTIDE SEQUENCE [LARGE SCALE GENOMIC DNA]</scope>
    <source>
        <strain evidence="9">LWP01</strain>
    </source>
</reference>
<keyword evidence="5 6" id="KW-0560">Oxidoreductase</keyword>
<gene>
    <name evidence="8" type="ORF">UE46_06685</name>
</gene>